<comment type="caution">
    <text evidence="2">The sequence shown here is derived from an EMBL/GenBank/DDBJ whole genome shotgun (WGS) entry which is preliminary data.</text>
</comment>
<evidence type="ECO:0000313" key="2">
    <source>
        <dbReference type="EMBL" id="MFC4059314.1"/>
    </source>
</evidence>
<feature type="domain" description="Peptidase M14" evidence="1">
    <location>
        <begin position="7"/>
        <end position="65"/>
    </location>
</feature>
<reference evidence="3" key="1">
    <citation type="journal article" date="2019" name="Int. J. Syst. Evol. Microbiol.">
        <title>The Global Catalogue of Microorganisms (GCM) 10K type strain sequencing project: providing services to taxonomists for standard genome sequencing and annotation.</title>
        <authorList>
            <consortium name="The Broad Institute Genomics Platform"/>
            <consortium name="The Broad Institute Genome Sequencing Center for Infectious Disease"/>
            <person name="Wu L."/>
            <person name="Ma J."/>
        </authorList>
    </citation>
    <scope>NUCLEOTIDE SEQUENCE [LARGE SCALE GENOMIC DNA]</scope>
    <source>
        <strain evidence="3">TBRC 4489</strain>
    </source>
</reference>
<dbReference type="InterPro" id="IPR000834">
    <property type="entry name" value="Peptidase_M14"/>
</dbReference>
<sequence>MARATPAILWITGNVHGGEESGTDAALKTLHDLAGRVDCADRRILANAVVVVVPAQNPDGREADTRRNAYGFGLASSPS</sequence>
<keyword evidence="2" id="KW-0121">Carboxypeptidase</keyword>
<dbReference type="GO" id="GO:0004180">
    <property type="term" value="F:carboxypeptidase activity"/>
    <property type="evidence" value="ECO:0007669"/>
    <property type="project" value="UniProtKB-KW"/>
</dbReference>
<keyword evidence="2" id="KW-0645">Protease</keyword>
<organism evidence="2 3">
    <name type="scientific">Planomonospora corallina</name>
    <dbReference type="NCBI Taxonomy" id="1806052"/>
    <lineage>
        <taxon>Bacteria</taxon>
        <taxon>Bacillati</taxon>
        <taxon>Actinomycetota</taxon>
        <taxon>Actinomycetes</taxon>
        <taxon>Streptosporangiales</taxon>
        <taxon>Streptosporangiaceae</taxon>
        <taxon>Planomonospora</taxon>
    </lineage>
</organism>
<gene>
    <name evidence="2" type="ORF">ACFOWE_13495</name>
</gene>
<dbReference type="RefSeq" id="WP_377289104.1">
    <property type="nucleotide sequence ID" value="NZ_JBHSBM010000017.1"/>
</dbReference>
<dbReference type="EMBL" id="JBHSBM010000017">
    <property type="protein sequence ID" value="MFC4059314.1"/>
    <property type="molecule type" value="Genomic_DNA"/>
</dbReference>
<accession>A0ABV8I5N9</accession>
<name>A0ABV8I5N9_9ACTN</name>
<dbReference type="Gene3D" id="3.40.630.10">
    <property type="entry name" value="Zn peptidases"/>
    <property type="match status" value="1"/>
</dbReference>
<keyword evidence="3" id="KW-1185">Reference proteome</keyword>
<evidence type="ECO:0000259" key="1">
    <source>
        <dbReference type="Pfam" id="PF00246"/>
    </source>
</evidence>
<dbReference type="SUPFAM" id="SSF53187">
    <property type="entry name" value="Zn-dependent exopeptidases"/>
    <property type="match status" value="1"/>
</dbReference>
<evidence type="ECO:0000313" key="3">
    <source>
        <dbReference type="Proteomes" id="UP001595850"/>
    </source>
</evidence>
<protein>
    <submittedName>
        <fullName evidence="2">M14 family zinc carboxypeptidase</fullName>
    </submittedName>
</protein>
<proteinExistence type="predicted"/>
<dbReference type="Pfam" id="PF00246">
    <property type="entry name" value="Peptidase_M14"/>
    <property type="match status" value="1"/>
</dbReference>
<keyword evidence="2" id="KW-0378">Hydrolase</keyword>
<dbReference type="Proteomes" id="UP001595850">
    <property type="component" value="Unassembled WGS sequence"/>
</dbReference>